<sequence>MSKIEMIALVDCVDLSSEIEEYLLEEHDYRCHYDHTVLQIHNDGNIFAEWLKANGYQFKSNQKSWPDWDLVALFGT</sequence>
<proteinExistence type="predicted"/>
<organism evidence="1">
    <name type="scientific">viral metagenome</name>
    <dbReference type="NCBI Taxonomy" id="1070528"/>
    <lineage>
        <taxon>unclassified sequences</taxon>
        <taxon>metagenomes</taxon>
        <taxon>organismal metagenomes</taxon>
    </lineage>
</organism>
<gene>
    <name evidence="1" type="ORF">MM415B02632_0021</name>
</gene>
<name>A0A6M3L755_9ZZZZ</name>
<evidence type="ECO:0000313" key="1">
    <source>
        <dbReference type="EMBL" id="QJA89008.1"/>
    </source>
</evidence>
<dbReference type="EMBL" id="MT142816">
    <property type="protein sequence ID" value="QJA89008.1"/>
    <property type="molecule type" value="Genomic_DNA"/>
</dbReference>
<reference evidence="1" key="1">
    <citation type="submission" date="2020-03" db="EMBL/GenBank/DDBJ databases">
        <title>The deep terrestrial virosphere.</title>
        <authorList>
            <person name="Holmfeldt K."/>
            <person name="Nilsson E."/>
            <person name="Simone D."/>
            <person name="Lopez-Fernandez M."/>
            <person name="Wu X."/>
            <person name="de Brujin I."/>
            <person name="Lundin D."/>
            <person name="Andersson A."/>
            <person name="Bertilsson S."/>
            <person name="Dopson M."/>
        </authorList>
    </citation>
    <scope>NUCLEOTIDE SEQUENCE</scope>
    <source>
        <strain evidence="1">MM415B02632</strain>
    </source>
</reference>
<accession>A0A6M3L755</accession>
<protein>
    <submittedName>
        <fullName evidence="1">Uncharacterized protein</fullName>
    </submittedName>
</protein>
<dbReference type="AlphaFoldDB" id="A0A6M3L755"/>